<dbReference type="Pfam" id="PF01351">
    <property type="entry name" value="RNase_HII"/>
    <property type="match status" value="1"/>
</dbReference>
<dbReference type="PANTHER" id="PTHR10954:SF18">
    <property type="entry name" value="RIBONUCLEASE HII"/>
    <property type="match status" value="1"/>
</dbReference>
<feature type="domain" description="RNase H type-2" evidence="17">
    <location>
        <begin position="74"/>
        <end position="261"/>
    </location>
</feature>
<dbReference type="PANTHER" id="PTHR10954">
    <property type="entry name" value="RIBONUCLEASE H2 SUBUNIT A"/>
    <property type="match status" value="1"/>
</dbReference>
<dbReference type="GO" id="GO:0030145">
    <property type="term" value="F:manganese ion binding"/>
    <property type="evidence" value="ECO:0007669"/>
    <property type="project" value="UniProtKB-UniRule"/>
</dbReference>
<dbReference type="GO" id="GO:0032299">
    <property type="term" value="C:ribonuclease H2 complex"/>
    <property type="evidence" value="ECO:0007669"/>
    <property type="project" value="TreeGrafter"/>
</dbReference>
<comment type="cofactor">
    <cofactor evidence="14 15">
        <name>Mn(2+)</name>
        <dbReference type="ChEBI" id="CHEBI:29035"/>
    </cofactor>
    <cofactor evidence="14 15">
        <name>Mg(2+)</name>
        <dbReference type="ChEBI" id="CHEBI:18420"/>
    </cofactor>
    <text evidence="14 15">Manganese or magnesium. Binds 1 divalent metal ion per monomer in the absence of substrate. May bind a second metal ion after substrate binding.</text>
</comment>
<evidence type="ECO:0000256" key="3">
    <source>
        <dbReference type="ARBA" id="ARBA00004065"/>
    </source>
</evidence>
<dbReference type="PROSITE" id="PS51975">
    <property type="entry name" value="RNASE_H_2"/>
    <property type="match status" value="1"/>
</dbReference>
<dbReference type="GO" id="GO:0006298">
    <property type="term" value="P:mismatch repair"/>
    <property type="evidence" value="ECO:0007669"/>
    <property type="project" value="TreeGrafter"/>
</dbReference>
<keyword evidence="12 14" id="KW-0378">Hydrolase</keyword>
<evidence type="ECO:0000256" key="15">
    <source>
        <dbReference type="PROSITE-ProRule" id="PRU01319"/>
    </source>
</evidence>
<name>A0A841Z3R3_9LIST</name>
<dbReference type="GO" id="GO:0043137">
    <property type="term" value="P:DNA replication, removal of RNA primer"/>
    <property type="evidence" value="ECO:0007669"/>
    <property type="project" value="TreeGrafter"/>
</dbReference>
<evidence type="ECO:0000256" key="13">
    <source>
        <dbReference type="ARBA" id="ARBA00023211"/>
    </source>
</evidence>
<comment type="catalytic activity">
    <reaction evidence="1 14 15 16">
        <text>Endonucleolytic cleavage to 5'-phosphomonoester.</text>
        <dbReference type="EC" id="3.1.26.4"/>
    </reaction>
</comment>
<evidence type="ECO:0000256" key="7">
    <source>
        <dbReference type="ARBA" id="ARBA00019179"/>
    </source>
</evidence>
<dbReference type="AlphaFoldDB" id="A0A841Z3R3"/>
<evidence type="ECO:0000256" key="4">
    <source>
        <dbReference type="ARBA" id="ARBA00004496"/>
    </source>
</evidence>
<keyword evidence="10 14" id="KW-0479">Metal-binding</keyword>
<evidence type="ECO:0000256" key="5">
    <source>
        <dbReference type="ARBA" id="ARBA00007383"/>
    </source>
</evidence>
<dbReference type="InterPro" id="IPR022898">
    <property type="entry name" value="RNase_HII"/>
</dbReference>
<evidence type="ECO:0000256" key="8">
    <source>
        <dbReference type="ARBA" id="ARBA00022490"/>
    </source>
</evidence>
<dbReference type="Proteomes" id="UP000564536">
    <property type="component" value="Unassembled WGS sequence"/>
</dbReference>
<dbReference type="InterPro" id="IPR024567">
    <property type="entry name" value="RNase_HII/HIII_dom"/>
</dbReference>
<dbReference type="EMBL" id="JAARRL010000005">
    <property type="protein sequence ID" value="MBC1499924.1"/>
    <property type="molecule type" value="Genomic_DNA"/>
</dbReference>
<dbReference type="InterPro" id="IPR036397">
    <property type="entry name" value="RNaseH_sf"/>
</dbReference>
<protein>
    <recommendedName>
        <fullName evidence="7 14">Ribonuclease HII</fullName>
        <shortName evidence="14">RNase HII</shortName>
        <ecNumber evidence="6 14">3.1.26.4</ecNumber>
    </recommendedName>
</protein>
<dbReference type="SUPFAM" id="SSF53098">
    <property type="entry name" value="Ribonuclease H-like"/>
    <property type="match status" value="1"/>
</dbReference>
<comment type="function">
    <text evidence="3 14 16">Endonuclease that specifically degrades the RNA of RNA-DNA hybrids.</text>
</comment>
<evidence type="ECO:0000313" key="18">
    <source>
        <dbReference type="EMBL" id="MBC1499924.1"/>
    </source>
</evidence>
<evidence type="ECO:0000256" key="6">
    <source>
        <dbReference type="ARBA" id="ARBA00012180"/>
    </source>
</evidence>
<keyword evidence="9 14" id="KW-0540">Nuclease</keyword>
<dbReference type="InterPro" id="IPR012337">
    <property type="entry name" value="RNaseH-like_sf"/>
</dbReference>
<dbReference type="HAMAP" id="MF_00052_B">
    <property type="entry name" value="RNase_HII_B"/>
    <property type="match status" value="1"/>
</dbReference>
<dbReference type="NCBIfam" id="NF000594">
    <property type="entry name" value="PRK00015.1-1"/>
    <property type="match status" value="1"/>
</dbReference>
<evidence type="ECO:0000256" key="1">
    <source>
        <dbReference type="ARBA" id="ARBA00000077"/>
    </source>
</evidence>
<dbReference type="CDD" id="cd07182">
    <property type="entry name" value="RNase_HII_bacteria_HII_like"/>
    <property type="match status" value="1"/>
</dbReference>
<accession>A0A841Z3R3</accession>
<comment type="cofactor">
    <cofactor evidence="2">
        <name>Mg(2+)</name>
        <dbReference type="ChEBI" id="CHEBI:18420"/>
    </cofactor>
</comment>
<dbReference type="FunFam" id="3.30.420.10:FF:000006">
    <property type="entry name" value="Ribonuclease HII"/>
    <property type="match status" value="1"/>
</dbReference>
<evidence type="ECO:0000256" key="16">
    <source>
        <dbReference type="RuleBase" id="RU003515"/>
    </source>
</evidence>
<keyword evidence="11 14" id="KW-0255">Endonuclease</keyword>
<dbReference type="NCBIfam" id="NF000595">
    <property type="entry name" value="PRK00015.1-3"/>
    <property type="match status" value="1"/>
</dbReference>
<evidence type="ECO:0000256" key="2">
    <source>
        <dbReference type="ARBA" id="ARBA00001946"/>
    </source>
</evidence>
<comment type="caution">
    <text evidence="18">The sequence shown here is derived from an EMBL/GenBank/DDBJ whole genome shotgun (WGS) entry which is preliminary data.</text>
</comment>
<keyword evidence="8 14" id="KW-0963">Cytoplasm</keyword>
<evidence type="ECO:0000256" key="11">
    <source>
        <dbReference type="ARBA" id="ARBA00022759"/>
    </source>
</evidence>
<evidence type="ECO:0000256" key="10">
    <source>
        <dbReference type="ARBA" id="ARBA00022723"/>
    </source>
</evidence>
<evidence type="ECO:0000256" key="12">
    <source>
        <dbReference type="ARBA" id="ARBA00022801"/>
    </source>
</evidence>
<dbReference type="GO" id="GO:0003723">
    <property type="term" value="F:RNA binding"/>
    <property type="evidence" value="ECO:0007669"/>
    <property type="project" value="UniProtKB-UniRule"/>
</dbReference>
<evidence type="ECO:0000259" key="17">
    <source>
        <dbReference type="PROSITE" id="PS51975"/>
    </source>
</evidence>
<feature type="binding site" evidence="14 15">
    <location>
        <position position="81"/>
    </location>
    <ligand>
        <name>a divalent metal cation</name>
        <dbReference type="ChEBI" id="CHEBI:60240"/>
    </ligand>
</feature>
<dbReference type="GO" id="GO:0005737">
    <property type="term" value="C:cytoplasm"/>
    <property type="evidence" value="ECO:0007669"/>
    <property type="project" value="UniProtKB-SubCell"/>
</dbReference>
<comment type="subcellular location">
    <subcellularLocation>
        <location evidence="4 14">Cytoplasm</location>
    </subcellularLocation>
</comment>
<reference evidence="18 19" key="1">
    <citation type="submission" date="2020-03" db="EMBL/GenBank/DDBJ databases">
        <title>Soil Listeria distribution.</title>
        <authorList>
            <person name="Liao J."/>
            <person name="Wiedmann M."/>
        </authorList>
    </citation>
    <scope>NUCLEOTIDE SEQUENCE [LARGE SCALE GENOMIC DNA]</scope>
    <source>
        <strain evidence="18 19">FSL L7-1523</strain>
    </source>
</reference>
<dbReference type="GO" id="GO:0004523">
    <property type="term" value="F:RNA-DNA hybrid ribonuclease activity"/>
    <property type="evidence" value="ECO:0007669"/>
    <property type="project" value="UniProtKB-UniRule"/>
</dbReference>
<gene>
    <name evidence="14" type="primary">rnhB</name>
    <name evidence="18" type="ORF">HB943_04860</name>
</gene>
<evidence type="ECO:0000256" key="9">
    <source>
        <dbReference type="ARBA" id="ARBA00022722"/>
    </source>
</evidence>
<feature type="binding site" evidence="14 15">
    <location>
        <position position="80"/>
    </location>
    <ligand>
        <name>a divalent metal cation</name>
        <dbReference type="ChEBI" id="CHEBI:60240"/>
    </ligand>
</feature>
<dbReference type="Gene3D" id="3.30.420.10">
    <property type="entry name" value="Ribonuclease H-like superfamily/Ribonuclease H"/>
    <property type="match status" value="1"/>
</dbReference>
<proteinExistence type="inferred from homology"/>
<comment type="similarity">
    <text evidence="5 14 16">Belongs to the RNase HII family.</text>
</comment>
<evidence type="ECO:0000313" key="19">
    <source>
        <dbReference type="Proteomes" id="UP000564536"/>
    </source>
</evidence>
<dbReference type="InterPro" id="IPR001352">
    <property type="entry name" value="RNase_HII/HIII"/>
</dbReference>
<sequence>MKQMTEKIAIIKEKLQHIESENDPFFQACLLDERKGVTKLIASFRREQAKKEMLYEQLKTMKQYENEARARGFQVIAGIDEVGRGPLAGPVVAAAVVLSEDFNIIGVNDSKQLNEANRDRLFDAIMAEAIAVGIGIKSHEVIDEVNIYEATKLAMAEAIDALPVTPDFCLIDAMPLKHCENELSLIKGDSKSVSIAAASIIAKVTRDRMMAEFDVSFPGYGFAKNMGYGTKLHLQGLEKQGVCPIHRLTFAPVKNIFLASK</sequence>
<organism evidence="18 19">
    <name type="scientific">Listeria weihenstephanensis</name>
    <dbReference type="NCBI Taxonomy" id="1006155"/>
    <lineage>
        <taxon>Bacteria</taxon>
        <taxon>Bacillati</taxon>
        <taxon>Bacillota</taxon>
        <taxon>Bacilli</taxon>
        <taxon>Bacillales</taxon>
        <taxon>Listeriaceae</taxon>
        <taxon>Listeria</taxon>
    </lineage>
</organism>
<feature type="binding site" evidence="14 15">
    <location>
        <position position="172"/>
    </location>
    <ligand>
        <name>a divalent metal cation</name>
        <dbReference type="ChEBI" id="CHEBI:60240"/>
    </ligand>
</feature>
<evidence type="ECO:0000256" key="14">
    <source>
        <dbReference type="HAMAP-Rule" id="MF_00052"/>
    </source>
</evidence>
<dbReference type="EC" id="3.1.26.4" evidence="6 14"/>
<keyword evidence="13 14" id="KW-0464">Manganese</keyword>